<evidence type="ECO:0000256" key="5">
    <source>
        <dbReference type="SAM" id="Phobius"/>
    </source>
</evidence>
<reference evidence="7 8" key="1">
    <citation type="submission" date="2018-11" db="EMBL/GenBank/DDBJ databases">
        <authorList>
            <consortium name="Pathogen Informatics"/>
        </authorList>
    </citation>
    <scope>NUCLEOTIDE SEQUENCE [LARGE SCALE GENOMIC DNA]</scope>
</reference>
<evidence type="ECO:0000259" key="6">
    <source>
        <dbReference type="Pfam" id="PF01490"/>
    </source>
</evidence>
<feature type="domain" description="Amino acid transporter transmembrane" evidence="6">
    <location>
        <begin position="17"/>
        <end position="189"/>
    </location>
</feature>
<feature type="transmembrane region" description="Helical" evidence="5">
    <location>
        <begin position="147"/>
        <end position="167"/>
    </location>
</feature>
<feature type="transmembrane region" description="Helical" evidence="5">
    <location>
        <begin position="213"/>
        <end position="232"/>
    </location>
</feature>
<dbReference type="Proteomes" id="UP000270094">
    <property type="component" value="Unassembled WGS sequence"/>
</dbReference>
<dbReference type="Pfam" id="PF01490">
    <property type="entry name" value="Aa_trans"/>
    <property type="match status" value="1"/>
</dbReference>
<dbReference type="PANTHER" id="PTHR22950:SF217">
    <property type="entry name" value="AMINO ACID TRANSPORTER TRANSMEMBRANE DOMAIN-CONTAINING PROTEIN"/>
    <property type="match status" value="1"/>
</dbReference>
<keyword evidence="8" id="KW-1185">Reference proteome</keyword>
<organism evidence="7 8">
    <name type="scientific">Strongylus vulgaris</name>
    <name type="common">Blood worm</name>
    <dbReference type="NCBI Taxonomy" id="40348"/>
    <lineage>
        <taxon>Eukaryota</taxon>
        <taxon>Metazoa</taxon>
        <taxon>Ecdysozoa</taxon>
        <taxon>Nematoda</taxon>
        <taxon>Chromadorea</taxon>
        <taxon>Rhabditida</taxon>
        <taxon>Rhabditina</taxon>
        <taxon>Rhabditomorpha</taxon>
        <taxon>Strongyloidea</taxon>
        <taxon>Strongylidae</taxon>
        <taxon>Strongylus</taxon>
    </lineage>
</organism>
<evidence type="ECO:0000313" key="8">
    <source>
        <dbReference type="Proteomes" id="UP000270094"/>
    </source>
</evidence>
<gene>
    <name evidence="7" type="ORF">SVUK_LOCUS11828</name>
</gene>
<dbReference type="AlphaFoldDB" id="A0A3P7IUU4"/>
<comment type="subcellular location">
    <subcellularLocation>
        <location evidence="1">Membrane</location>
        <topology evidence="1">Multi-pass membrane protein</topology>
    </subcellularLocation>
</comment>
<evidence type="ECO:0000256" key="2">
    <source>
        <dbReference type="ARBA" id="ARBA00022692"/>
    </source>
</evidence>
<protein>
    <recommendedName>
        <fullName evidence="6">Amino acid transporter transmembrane domain-containing protein</fullName>
    </recommendedName>
</protein>
<dbReference type="GO" id="GO:0005774">
    <property type="term" value="C:vacuolar membrane"/>
    <property type="evidence" value="ECO:0007669"/>
    <property type="project" value="TreeGrafter"/>
</dbReference>
<keyword evidence="2 5" id="KW-0812">Transmembrane</keyword>
<dbReference type="PANTHER" id="PTHR22950">
    <property type="entry name" value="AMINO ACID TRANSPORTER"/>
    <property type="match status" value="1"/>
</dbReference>
<feature type="transmembrane region" description="Helical" evidence="5">
    <location>
        <begin position="100"/>
        <end position="127"/>
    </location>
</feature>
<evidence type="ECO:0000313" key="7">
    <source>
        <dbReference type="EMBL" id="VDM76830.1"/>
    </source>
</evidence>
<sequence>MSSKGTIERPPMIRSSYAFINLVKAMCGVGVFALPVAFQQSGLWTGVLLTFGLGFVNAHTMVKIVRCSQYLSRIKRDKGRTVEPLATLTRRTDPSKLSSLAVFMHLLAVNACIMGLQVGICSAYYIFVVDHSKEVIDYTFSLDIRRHLLFFGILPFFILLATVRSLVILSWIGLAGNVLVTAAVININVALAMENRMRQPQDMLGPFGVISTSALFVSVLYAATGFLGFATYGERLKGSITLNLTNSP</sequence>
<dbReference type="InterPro" id="IPR013057">
    <property type="entry name" value="AA_transpt_TM"/>
</dbReference>
<dbReference type="GO" id="GO:0015179">
    <property type="term" value="F:L-amino acid transmembrane transporter activity"/>
    <property type="evidence" value="ECO:0007669"/>
    <property type="project" value="TreeGrafter"/>
</dbReference>
<evidence type="ECO:0000256" key="4">
    <source>
        <dbReference type="ARBA" id="ARBA00023136"/>
    </source>
</evidence>
<feature type="transmembrane region" description="Helical" evidence="5">
    <location>
        <begin position="174"/>
        <end position="193"/>
    </location>
</feature>
<dbReference type="OrthoDB" id="1684102at2759"/>
<keyword evidence="3 5" id="KW-1133">Transmembrane helix</keyword>
<accession>A0A3P7IUU4</accession>
<evidence type="ECO:0000256" key="3">
    <source>
        <dbReference type="ARBA" id="ARBA00022989"/>
    </source>
</evidence>
<keyword evidence="4 5" id="KW-0472">Membrane</keyword>
<dbReference type="EMBL" id="UYYB01097823">
    <property type="protein sequence ID" value="VDM76830.1"/>
    <property type="molecule type" value="Genomic_DNA"/>
</dbReference>
<name>A0A3P7IUU4_STRVU</name>
<feature type="transmembrane region" description="Helical" evidence="5">
    <location>
        <begin position="44"/>
        <end position="65"/>
    </location>
</feature>
<evidence type="ECO:0000256" key="1">
    <source>
        <dbReference type="ARBA" id="ARBA00004141"/>
    </source>
</evidence>
<proteinExistence type="predicted"/>
<feature type="transmembrane region" description="Helical" evidence="5">
    <location>
        <begin position="21"/>
        <end position="38"/>
    </location>
</feature>